<evidence type="ECO:0000313" key="2">
    <source>
        <dbReference type="Proteomes" id="UP000017836"/>
    </source>
</evidence>
<organism evidence="1 2">
    <name type="scientific">Amborella trichopoda</name>
    <dbReference type="NCBI Taxonomy" id="13333"/>
    <lineage>
        <taxon>Eukaryota</taxon>
        <taxon>Viridiplantae</taxon>
        <taxon>Streptophyta</taxon>
        <taxon>Embryophyta</taxon>
        <taxon>Tracheophyta</taxon>
        <taxon>Spermatophyta</taxon>
        <taxon>Magnoliopsida</taxon>
        <taxon>Amborellales</taxon>
        <taxon>Amborellaceae</taxon>
        <taxon>Amborella</taxon>
    </lineage>
</organism>
<proteinExistence type="predicted"/>
<dbReference type="AlphaFoldDB" id="W1P0D0"/>
<accession>W1P0D0</accession>
<evidence type="ECO:0000313" key="1">
    <source>
        <dbReference type="EMBL" id="ERN01393.1"/>
    </source>
</evidence>
<reference evidence="2" key="1">
    <citation type="journal article" date="2013" name="Science">
        <title>The Amborella genome and the evolution of flowering plants.</title>
        <authorList>
            <consortium name="Amborella Genome Project"/>
        </authorList>
    </citation>
    <scope>NUCLEOTIDE SEQUENCE [LARGE SCALE GENOMIC DNA]</scope>
</reference>
<dbReference type="HOGENOM" id="CLU_2708093_0_0_1"/>
<dbReference type="Proteomes" id="UP000017836">
    <property type="component" value="Unassembled WGS sequence"/>
</dbReference>
<protein>
    <submittedName>
        <fullName evidence="1">Uncharacterized protein</fullName>
    </submittedName>
</protein>
<keyword evidence="2" id="KW-1185">Reference proteome</keyword>
<sequence>MTVSSSGQSSWPIPPTLHCIASAKDLPKPSSFPLFDEYDFKDNKAPATQLLRSANRDKPVGENCRLQLTQLIA</sequence>
<dbReference type="EMBL" id="KI394767">
    <property type="protein sequence ID" value="ERN01393.1"/>
    <property type="molecule type" value="Genomic_DNA"/>
</dbReference>
<gene>
    <name evidence="1" type="ORF">AMTR_s00002p00262970</name>
</gene>
<dbReference type="Gramene" id="ERN01393">
    <property type="protein sequence ID" value="ERN01393"/>
    <property type="gene ID" value="AMTR_s00002p00262970"/>
</dbReference>
<name>W1P0D0_AMBTC</name>